<accession>X1P0N6</accession>
<gene>
    <name evidence="2" type="ORF">S06H3_50706</name>
</gene>
<dbReference type="AlphaFoldDB" id="X1P0N6"/>
<feature type="domain" description="Methyltransferase type 11" evidence="1">
    <location>
        <begin position="51"/>
        <end position="142"/>
    </location>
</feature>
<feature type="non-terminal residue" evidence="2">
    <location>
        <position position="161"/>
    </location>
</feature>
<dbReference type="InterPro" id="IPR029063">
    <property type="entry name" value="SAM-dependent_MTases_sf"/>
</dbReference>
<name>X1P0N6_9ZZZZ</name>
<organism evidence="2">
    <name type="scientific">marine sediment metagenome</name>
    <dbReference type="NCBI Taxonomy" id="412755"/>
    <lineage>
        <taxon>unclassified sequences</taxon>
        <taxon>metagenomes</taxon>
        <taxon>ecological metagenomes</taxon>
    </lineage>
</organism>
<dbReference type="Gene3D" id="3.40.50.150">
    <property type="entry name" value="Vaccinia Virus protein VP39"/>
    <property type="match status" value="1"/>
</dbReference>
<proteinExistence type="predicted"/>
<dbReference type="EMBL" id="BARV01032129">
    <property type="protein sequence ID" value="GAI32595.1"/>
    <property type="molecule type" value="Genomic_DNA"/>
</dbReference>
<dbReference type="PANTHER" id="PTHR43861:SF6">
    <property type="entry name" value="METHYLTRANSFERASE TYPE 11"/>
    <property type="match status" value="1"/>
</dbReference>
<sequence>MMDEDLKKQQERYDVGWRKGLQAGKEQLGNLQTNLEFLAETNLLKPNDRILEIGCGIGGLVSELSEQGYDITGTDISREAIAYGLKKYDGIKLQVQPAETLQFEDETFDVVLSFDLFEHIARVDRHISEVYRVLRKDGFYLFQTPNKFSNIIFETLHTKSL</sequence>
<dbReference type="GO" id="GO:0008757">
    <property type="term" value="F:S-adenosylmethionine-dependent methyltransferase activity"/>
    <property type="evidence" value="ECO:0007669"/>
    <property type="project" value="InterPro"/>
</dbReference>
<dbReference type="Pfam" id="PF08241">
    <property type="entry name" value="Methyltransf_11"/>
    <property type="match status" value="1"/>
</dbReference>
<evidence type="ECO:0000313" key="2">
    <source>
        <dbReference type="EMBL" id="GAI32595.1"/>
    </source>
</evidence>
<protein>
    <recommendedName>
        <fullName evidence="1">Methyltransferase type 11 domain-containing protein</fullName>
    </recommendedName>
</protein>
<dbReference type="PANTHER" id="PTHR43861">
    <property type="entry name" value="TRANS-ACONITATE 2-METHYLTRANSFERASE-RELATED"/>
    <property type="match status" value="1"/>
</dbReference>
<comment type="caution">
    <text evidence="2">The sequence shown here is derived from an EMBL/GenBank/DDBJ whole genome shotgun (WGS) entry which is preliminary data.</text>
</comment>
<evidence type="ECO:0000259" key="1">
    <source>
        <dbReference type="Pfam" id="PF08241"/>
    </source>
</evidence>
<reference evidence="2" key="1">
    <citation type="journal article" date="2014" name="Front. Microbiol.">
        <title>High frequency of phylogenetically diverse reductive dehalogenase-homologous genes in deep subseafloor sedimentary metagenomes.</title>
        <authorList>
            <person name="Kawai M."/>
            <person name="Futagami T."/>
            <person name="Toyoda A."/>
            <person name="Takaki Y."/>
            <person name="Nishi S."/>
            <person name="Hori S."/>
            <person name="Arai W."/>
            <person name="Tsubouchi T."/>
            <person name="Morono Y."/>
            <person name="Uchiyama I."/>
            <person name="Ito T."/>
            <person name="Fujiyama A."/>
            <person name="Inagaki F."/>
            <person name="Takami H."/>
        </authorList>
    </citation>
    <scope>NUCLEOTIDE SEQUENCE</scope>
    <source>
        <strain evidence="2">Expedition CK06-06</strain>
    </source>
</reference>
<dbReference type="CDD" id="cd02440">
    <property type="entry name" value="AdoMet_MTases"/>
    <property type="match status" value="1"/>
</dbReference>
<dbReference type="SUPFAM" id="SSF53335">
    <property type="entry name" value="S-adenosyl-L-methionine-dependent methyltransferases"/>
    <property type="match status" value="1"/>
</dbReference>
<dbReference type="InterPro" id="IPR013216">
    <property type="entry name" value="Methyltransf_11"/>
</dbReference>